<dbReference type="InterPro" id="IPR012951">
    <property type="entry name" value="BBE"/>
</dbReference>
<dbReference type="PROSITE" id="PS00862">
    <property type="entry name" value="OX2_COVAL_FAD"/>
    <property type="match status" value="1"/>
</dbReference>
<dbReference type="InterPro" id="IPR016166">
    <property type="entry name" value="FAD-bd_PCMH"/>
</dbReference>
<evidence type="ECO:0000313" key="7">
    <source>
        <dbReference type="EMBL" id="WIM95008.1"/>
    </source>
</evidence>
<reference evidence="7 8" key="1">
    <citation type="submission" date="2023-06" db="EMBL/GenBank/DDBJ databases">
        <authorList>
            <person name="Yushchuk O."/>
            <person name="Binda E."/>
            <person name="Ruckert-Reed C."/>
            <person name="Fedorenko V."/>
            <person name="Kalinowski J."/>
            <person name="Marinelli F."/>
        </authorList>
    </citation>
    <scope>NUCLEOTIDE SEQUENCE [LARGE SCALE GENOMIC DNA]</scope>
    <source>
        <strain evidence="7 8">NRRL 3884</strain>
    </source>
</reference>
<evidence type="ECO:0000256" key="5">
    <source>
        <dbReference type="ARBA" id="ARBA00023002"/>
    </source>
</evidence>
<evidence type="ECO:0000256" key="2">
    <source>
        <dbReference type="ARBA" id="ARBA00005466"/>
    </source>
</evidence>
<proteinExistence type="inferred from homology"/>
<sequence length="458" mass="47761">MPTVSTAAWRALETGVHGRVLRPDQPGFRASSTPFNTRHAAVEPAAVVGAADVADVRLALAWARDTALPIVARGGGHSYGGYSTGSGLVIDLSALDEVSVDASTGRVTIEGGVRTAGVYAALEPHGIAFPLGNGASVGVTGLALGGGTAATSRAFGLTADTMVSTTLLTADGQLLTCDATQNADLFWACRGGGGGNFGINVSTTFQAAPVPDVATFLLLWERAAAPKVLEVMQEVQRRAPREFSARLGVAATAGSDPVVSAVGLHLGPASDLRELLDPVLAVARPVRADIADRTFWQAQSYLLHDTSAEAFAVKTSFVRDPLPADAIELLLSAVDHWPAGTNPDGGGFALFAYGGAVNDVAPADTAYVHREGLFLLSMDTSWTAGDDPATVGAGLRWLAGLREAMTPYVTGGAYQNFIDPDLPDWRTAYYGANYPRLVEIKNRVDPDRVFTFPQAIGT</sequence>
<organism evidence="7 8">
    <name type="scientific">Actinoplanes oblitus</name>
    <dbReference type="NCBI Taxonomy" id="3040509"/>
    <lineage>
        <taxon>Bacteria</taxon>
        <taxon>Bacillati</taxon>
        <taxon>Actinomycetota</taxon>
        <taxon>Actinomycetes</taxon>
        <taxon>Micromonosporales</taxon>
        <taxon>Micromonosporaceae</taxon>
        <taxon>Actinoplanes</taxon>
    </lineage>
</organism>
<accession>A0ABY8WEU1</accession>
<dbReference type="Proteomes" id="UP001240150">
    <property type="component" value="Chromosome"/>
</dbReference>
<keyword evidence="4" id="KW-0274">FAD</keyword>
<dbReference type="PROSITE" id="PS51387">
    <property type="entry name" value="FAD_PCMH"/>
    <property type="match status" value="1"/>
</dbReference>
<keyword evidence="8" id="KW-1185">Reference proteome</keyword>
<comment type="cofactor">
    <cofactor evidence="1">
        <name>FAD</name>
        <dbReference type="ChEBI" id="CHEBI:57692"/>
    </cofactor>
</comment>
<dbReference type="SUPFAM" id="SSF56176">
    <property type="entry name" value="FAD-binding/transporter-associated domain-like"/>
    <property type="match status" value="1"/>
</dbReference>
<dbReference type="InterPro" id="IPR006093">
    <property type="entry name" value="Oxy_OxRdtase_FAD_BS"/>
</dbReference>
<dbReference type="PANTHER" id="PTHR42973">
    <property type="entry name" value="BINDING OXIDOREDUCTASE, PUTATIVE (AFU_ORTHOLOGUE AFUA_1G17690)-RELATED"/>
    <property type="match status" value="1"/>
</dbReference>
<comment type="similarity">
    <text evidence="2">Belongs to the oxygen-dependent FAD-linked oxidoreductase family.</text>
</comment>
<keyword evidence="3" id="KW-0285">Flavoprotein</keyword>
<protein>
    <submittedName>
        <fullName evidence="7">FAD-binding oxidoreductase</fullName>
    </submittedName>
</protein>
<dbReference type="Gene3D" id="3.40.462.20">
    <property type="match status" value="1"/>
</dbReference>
<dbReference type="InterPro" id="IPR016169">
    <property type="entry name" value="FAD-bd_PCMH_sub2"/>
</dbReference>
<evidence type="ECO:0000256" key="1">
    <source>
        <dbReference type="ARBA" id="ARBA00001974"/>
    </source>
</evidence>
<name>A0ABY8WEU1_9ACTN</name>
<dbReference type="InterPro" id="IPR036318">
    <property type="entry name" value="FAD-bd_PCMH-like_sf"/>
</dbReference>
<dbReference type="InterPro" id="IPR006094">
    <property type="entry name" value="Oxid_FAD_bind_N"/>
</dbReference>
<keyword evidence="5" id="KW-0560">Oxidoreductase</keyword>
<evidence type="ECO:0000256" key="3">
    <source>
        <dbReference type="ARBA" id="ARBA00022630"/>
    </source>
</evidence>
<gene>
    <name evidence="7" type="ORF">ACTOB_007069</name>
</gene>
<evidence type="ECO:0000256" key="4">
    <source>
        <dbReference type="ARBA" id="ARBA00022827"/>
    </source>
</evidence>
<dbReference type="EMBL" id="CP126980">
    <property type="protein sequence ID" value="WIM95008.1"/>
    <property type="molecule type" value="Genomic_DNA"/>
</dbReference>
<dbReference type="InterPro" id="IPR050416">
    <property type="entry name" value="FAD-linked_Oxidoreductase"/>
</dbReference>
<dbReference type="Pfam" id="PF08031">
    <property type="entry name" value="BBE"/>
    <property type="match status" value="1"/>
</dbReference>
<evidence type="ECO:0000313" key="8">
    <source>
        <dbReference type="Proteomes" id="UP001240150"/>
    </source>
</evidence>
<dbReference type="PANTHER" id="PTHR42973:SF39">
    <property type="entry name" value="FAD-BINDING PCMH-TYPE DOMAIN-CONTAINING PROTEIN"/>
    <property type="match status" value="1"/>
</dbReference>
<feature type="domain" description="FAD-binding PCMH-type" evidence="6">
    <location>
        <begin position="40"/>
        <end position="210"/>
    </location>
</feature>
<evidence type="ECO:0000259" key="6">
    <source>
        <dbReference type="PROSITE" id="PS51387"/>
    </source>
</evidence>
<dbReference type="Gene3D" id="3.30.465.10">
    <property type="match status" value="1"/>
</dbReference>
<dbReference type="Pfam" id="PF01565">
    <property type="entry name" value="FAD_binding_4"/>
    <property type="match status" value="1"/>
</dbReference>
<dbReference type="RefSeq" id="WP_284916275.1">
    <property type="nucleotide sequence ID" value="NZ_CP126980.1"/>
</dbReference>